<dbReference type="Pfam" id="PF00106">
    <property type="entry name" value="adh_short"/>
    <property type="match status" value="1"/>
</dbReference>
<protein>
    <submittedName>
        <fullName evidence="3">SDR family NAD(P)-dependent oxidoreductase</fullName>
        <ecNumber evidence="3">1.-.-.-</ecNumber>
    </submittedName>
</protein>
<organism evidence="3 4">
    <name type="scientific">Micrococcoides hystricis</name>
    <dbReference type="NCBI Taxonomy" id="1572761"/>
    <lineage>
        <taxon>Bacteria</taxon>
        <taxon>Bacillati</taxon>
        <taxon>Actinomycetota</taxon>
        <taxon>Actinomycetes</taxon>
        <taxon>Micrococcales</taxon>
        <taxon>Micrococcaceae</taxon>
        <taxon>Micrococcoides</taxon>
    </lineage>
</organism>
<keyword evidence="2 3" id="KW-0560">Oxidoreductase</keyword>
<evidence type="ECO:0000313" key="4">
    <source>
        <dbReference type="Proteomes" id="UP001589862"/>
    </source>
</evidence>
<dbReference type="RefSeq" id="WP_377460187.1">
    <property type="nucleotide sequence ID" value="NZ_JBHLUB010000032.1"/>
</dbReference>
<dbReference type="CDD" id="cd05233">
    <property type="entry name" value="SDR_c"/>
    <property type="match status" value="1"/>
</dbReference>
<dbReference type="EC" id="1.-.-.-" evidence="3"/>
<dbReference type="Proteomes" id="UP001589862">
    <property type="component" value="Unassembled WGS sequence"/>
</dbReference>
<dbReference type="GO" id="GO:0016491">
    <property type="term" value="F:oxidoreductase activity"/>
    <property type="evidence" value="ECO:0007669"/>
    <property type="project" value="UniProtKB-KW"/>
</dbReference>
<dbReference type="InterPro" id="IPR002347">
    <property type="entry name" value="SDR_fam"/>
</dbReference>
<dbReference type="Gene3D" id="3.40.50.720">
    <property type="entry name" value="NAD(P)-binding Rossmann-like Domain"/>
    <property type="match status" value="1"/>
</dbReference>
<name>A0ABV6PCA9_9MICC</name>
<dbReference type="PRINTS" id="PR00081">
    <property type="entry name" value="GDHRDH"/>
</dbReference>
<dbReference type="PANTHER" id="PTHR43008:SF4">
    <property type="entry name" value="CHAIN DEHYDROGENASE, PUTATIVE (AFU_ORTHOLOGUE AFUA_4G08710)-RELATED"/>
    <property type="match status" value="1"/>
</dbReference>
<reference evidence="3 4" key="1">
    <citation type="submission" date="2024-09" db="EMBL/GenBank/DDBJ databases">
        <authorList>
            <person name="Sun Q."/>
            <person name="Mori K."/>
        </authorList>
    </citation>
    <scope>NUCLEOTIDE SEQUENCE [LARGE SCALE GENOMIC DNA]</scope>
    <source>
        <strain evidence="3 4">NCAIM B.02604</strain>
    </source>
</reference>
<comment type="similarity">
    <text evidence="1">Belongs to the short-chain dehydrogenases/reductases (SDR) family.</text>
</comment>
<sequence>MSKAAEAVVVLGGTGALGGVVVPALAEAGYHVLVHTRRPVAGERYEFPNISIHEGDLDDAAFVQGLVDSAEEHAQRLSGAVFINGAYSKDEGIGEAGFTDKFQSLFEANVYPVTRMLEVLGPYWRKNPGGRVVLTSAAAADKPFRKGGAYSMAKHVVADLGRQLDLEFEPQELQTLVLAPRSIGERIGENTPAELTEEILGFLKS</sequence>
<keyword evidence="4" id="KW-1185">Reference proteome</keyword>
<accession>A0ABV6PCA9</accession>
<dbReference type="EMBL" id="JBHLUB010000032">
    <property type="protein sequence ID" value="MFC0582764.1"/>
    <property type="molecule type" value="Genomic_DNA"/>
</dbReference>
<dbReference type="PANTHER" id="PTHR43008">
    <property type="entry name" value="BENZIL REDUCTASE"/>
    <property type="match status" value="1"/>
</dbReference>
<evidence type="ECO:0000256" key="1">
    <source>
        <dbReference type="ARBA" id="ARBA00006484"/>
    </source>
</evidence>
<comment type="caution">
    <text evidence="3">The sequence shown here is derived from an EMBL/GenBank/DDBJ whole genome shotgun (WGS) entry which is preliminary data.</text>
</comment>
<gene>
    <name evidence="3" type="ORF">ACFFFR_10320</name>
</gene>
<dbReference type="SUPFAM" id="SSF51735">
    <property type="entry name" value="NAD(P)-binding Rossmann-fold domains"/>
    <property type="match status" value="1"/>
</dbReference>
<evidence type="ECO:0000313" key="3">
    <source>
        <dbReference type="EMBL" id="MFC0582764.1"/>
    </source>
</evidence>
<evidence type="ECO:0000256" key="2">
    <source>
        <dbReference type="ARBA" id="ARBA00023002"/>
    </source>
</evidence>
<dbReference type="InterPro" id="IPR036291">
    <property type="entry name" value="NAD(P)-bd_dom_sf"/>
</dbReference>
<proteinExistence type="inferred from homology"/>